<sequence length="237" mass="26394">MLDLQDLDLQLDQVAHKRKSLPEHQALAELAGEKSVVDRELVSADTEVSDLQREQKKADSDVEQVRQRKARNQQRLDSGQVTSPKDLENLQHEIGSLDRRIADLEDAELEVMEKLETAEATQAELRIRADAFAGRQTELESTRDAAVKELDEQRAAFGDQRAKVAAELPADLVTQYQKLRERNGGIGAAPLVGKRCMGCRMELSPSDLNRIKAAAPDSVLRCEECGRILVRTAETNV</sequence>
<evidence type="ECO:0000259" key="3">
    <source>
        <dbReference type="Pfam" id="PF24481"/>
    </source>
</evidence>
<dbReference type="EMBL" id="SNWQ01000015">
    <property type="protein sequence ID" value="TDO44523.1"/>
    <property type="molecule type" value="Genomic_DNA"/>
</dbReference>
<protein>
    <submittedName>
        <fullName evidence="4">Uncharacterized protein</fullName>
    </submittedName>
</protein>
<feature type="compositionally biased region" description="Polar residues" evidence="1">
    <location>
        <begin position="73"/>
        <end position="82"/>
    </location>
</feature>
<feature type="region of interest" description="Disordered" evidence="1">
    <location>
        <begin position="46"/>
        <end position="82"/>
    </location>
</feature>
<dbReference type="InterPro" id="IPR003743">
    <property type="entry name" value="Zf-RING_7"/>
</dbReference>
<keyword evidence="5" id="KW-1185">Reference proteome</keyword>
<organism evidence="4 5">
    <name type="scientific">Kribbella caucasensis</name>
    <dbReference type="NCBI Taxonomy" id="2512215"/>
    <lineage>
        <taxon>Bacteria</taxon>
        <taxon>Bacillati</taxon>
        <taxon>Actinomycetota</taxon>
        <taxon>Actinomycetes</taxon>
        <taxon>Propionibacteriales</taxon>
        <taxon>Kribbellaceae</taxon>
        <taxon>Kribbella</taxon>
    </lineage>
</organism>
<comment type="caution">
    <text evidence="4">The sequence shown here is derived from an EMBL/GenBank/DDBJ whole genome shotgun (WGS) entry which is preliminary data.</text>
</comment>
<dbReference type="PANTHER" id="PTHR39082:SF1">
    <property type="entry name" value="SCAVENGER RECEPTOR CLASS A MEMBER 3"/>
    <property type="match status" value="1"/>
</dbReference>
<dbReference type="Gene3D" id="1.10.287.1490">
    <property type="match status" value="1"/>
</dbReference>
<gene>
    <name evidence="4" type="ORF">EV643_11521</name>
</gene>
<name>A0A4R6K5A9_9ACTN</name>
<dbReference type="Proteomes" id="UP000295388">
    <property type="component" value="Unassembled WGS sequence"/>
</dbReference>
<reference evidence="4 5" key="1">
    <citation type="submission" date="2019-03" db="EMBL/GenBank/DDBJ databases">
        <title>Genomic Encyclopedia of Type Strains, Phase III (KMG-III): the genomes of soil and plant-associated and newly described type strains.</title>
        <authorList>
            <person name="Whitman W."/>
        </authorList>
    </citation>
    <scope>NUCLEOTIDE SEQUENCE [LARGE SCALE GENOMIC DNA]</scope>
    <source>
        <strain evidence="4 5">VKM Ac-2527</strain>
    </source>
</reference>
<dbReference type="Pfam" id="PF24481">
    <property type="entry name" value="CT398_CC"/>
    <property type="match status" value="1"/>
</dbReference>
<dbReference type="PANTHER" id="PTHR39082">
    <property type="entry name" value="PHOSPHOLIPASE C-BETA-2-RELATED"/>
    <property type="match status" value="1"/>
</dbReference>
<proteinExistence type="predicted"/>
<evidence type="ECO:0000313" key="4">
    <source>
        <dbReference type="EMBL" id="TDO44523.1"/>
    </source>
</evidence>
<dbReference type="Pfam" id="PF02591">
    <property type="entry name" value="Zn_ribbon_9"/>
    <property type="match status" value="1"/>
</dbReference>
<dbReference type="InterPro" id="IPR052376">
    <property type="entry name" value="Oxidative_Scav/Glycosyltrans"/>
</dbReference>
<feature type="compositionally biased region" description="Basic and acidic residues" evidence="1">
    <location>
        <begin position="50"/>
        <end position="66"/>
    </location>
</feature>
<feature type="domain" description="C4-type zinc ribbon" evidence="2">
    <location>
        <begin position="195"/>
        <end position="229"/>
    </location>
</feature>
<evidence type="ECO:0000256" key="1">
    <source>
        <dbReference type="SAM" id="MobiDB-lite"/>
    </source>
</evidence>
<dbReference type="AlphaFoldDB" id="A0A4R6K5A9"/>
<feature type="domain" description="CT398-like coiled coil hairpin" evidence="3">
    <location>
        <begin position="4"/>
        <end position="184"/>
    </location>
</feature>
<evidence type="ECO:0000313" key="5">
    <source>
        <dbReference type="Proteomes" id="UP000295388"/>
    </source>
</evidence>
<accession>A0A4R6K5A9</accession>
<dbReference type="InterPro" id="IPR056003">
    <property type="entry name" value="CT398_CC_hairpin"/>
</dbReference>
<dbReference type="RefSeq" id="WP_202869785.1">
    <property type="nucleotide sequence ID" value="NZ_SNWQ01000015.1"/>
</dbReference>
<evidence type="ECO:0000259" key="2">
    <source>
        <dbReference type="Pfam" id="PF02591"/>
    </source>
</evidence>